<dbReference type="eggNOG" id="COG4166">
    <property type="taxonomic scope" value="Bacteria"/>
</dbReference>
<name>A0A081B7B8_9HYPH</name>
<organism evidence="5 6">
    <name type="scientific">Tepidicaulis marinus</name>
    <dbReference type="NCBI Taxonomy" id="1333998"/>
    <lineage>
        <taxon>Bacteria</taxon>
        <taxon>Pseudomonadati</taxon>
        <taxon>Pseudomonadota</taxon>
        <taxon>Alphaproteobacteria</taxon>
        <taxon>Hyphomicrobiales</taxon>
        <taxon>Parvibaculaceae</taxon>
        <taxon>Tepidicaulis</taxon>
    </lineage>
</organism>
<dbReference type="Gene3D" id="3.40.190.10">
    <property type="entry name" value="Periplasmic binding protein-like II"/>
    <property type="match status" value="1"/>
</dbReference>
<accession>A0A081B7B8</accession>
<gene>
    <name evidence="5" type="ORF">M2A_0435</name>
</gene>
<dbReference type="Gene3D" id="3.10.105.10">
    <property type="entry name" value="Dipeptide-binding Protein, Domain 3"/>
    <property type="match status" value="1"/>
</dbReference>
<evidence type="ECO:0000256" key="3">
    <source>
        <dbReference type="ARBA" id="ARBA00022729"/>
    </source>
</evidence>
<comment type="caution">
    <text evidence="5">The sequence shown here is derived from an EMBL/GenBank/DDBJ whole genome shotgun (WGS) entry which is preliminary data.</text>
</comment>
<dbReference type="GO" id="GO:0015833">
    <property type="term" value="P:peptide transport"/>
    <property type="evidence" value="ECO:0007669"/>
    <property type="project" value="TreeGrafter"/>
</dbReference>
<dbReference type="Pfam" id="PF00496">
    <property type="entry name" value="SBP_bac_5"/>
    <property type="match status" value="1"/>
</dbReference>
<dbReference type="GO" id="GO:1904680">
    <property type="term" value="F:peptide transmembrane transporter activity"/>
    <property type="evidence" value="ECO:0007669"/>
    <property type="project" value="TreeGrafter"/>
</dbReference>
<evidence type="ECO:0000256" key="2">
    <source>
        <dbReference type="ARBA" id="ARBA00005695"/>
    </source>
</evidence>
<dbReference type="InterPro" id="IPR039424">
    <property type="entry name" value="SBP_5"/>
</dbReference>
<dbReference type="EMBL" id="BBIO01000002">
    <property type="protein sequence ID" value="GAK43936.1"/>
    <property type="molecule type" value="Genomic_DNA"/>
</dbReference>
<dbReference type="InterPro" id="IPR030678">
    <property type="entry name" value="Peptide/Ni-bd"/>
</dbReference>
<dbReference type="GO" id="GO:0043190">
    <property type="term" value="C:ATP-binding cassette (ABC) transporter complex"/>
    <property type="evidence" value="ECO:0007669"/>
    <property type="project" value="InterPro"/>
</dbReference>
<proteinExistence type="inferred from homology"/>
<dbReference type="SUPFAM" id="SSF53850">
    <property type="entry name" value="Periplasmic binding protein-like II"/>
    <property type="match status" value="1"/>
</dbReference>
<dbReference type="InterPro" id="IPR000914">
    <property type="entry name" value="SBP_5_dom"/>
</dbReference>
<evidence type="ECO:0000313" key="6">
    <source>
        <dbReference type="Proteomes" id="UP000028702"/>
    </source>
</evidence>
<evidence type="ECO:0000313" key="5">
    <source>
        <dbReference type="EMBL" id="GAK43936.1"/>
    </source>
</evidence>
<feature type="domain" description="Solute-binding protein family 5" evidence="4">
    <location>
        <begin position="90"/>
        <end position="496"/>
    </location>
</feature>
<dbReference type="AlphaFoldDB" id="A0A081B7B8"/>
<keyword evidence="6" id="KW-1185">Reference proteome</keyword>
<dbReference type="CDD" id="cd08497">
    <property type="entry name" value="MbnE-like"/>
    <property type="match status" value="1"/>
</dbReference>
<dbReference type="PANTHER" id="PTHR30290">
    <property type="entry name" value="PERIPLASMIC BINDING COMPONENT OF ABC TRANSPORTER"/>
    <property type="match status" value="1"/>
</dbReference>
<comment type="similarity">
    <text evidence="2">Belongs to the bacterial solute-binding protein 5 family.</text>
</comment>
<evidence type="ECO:0000256" key="1">
    <source>
        <dbReference type="ARBA" id="ARBA00004418"/>
    </source>
</evidence>
<protein>
    <submittedName>
        <fullName evidence="5">Extracellular solute-binding protein</fullName>
    </submittedName>
</protein>
<dbReference type="PANTHER" id="PTHR30290:SF64">
    <property type="entry name" value="ABC TRANSPORTER PERIPLASMIC BINDING PROTEIN"/>
    <property type="match status" value="1"/>
</dbReference>
<dbReference type="STRING" id="1333998.M2A_0435"/>
<dbReference type="Proteomes" id="UP000028702">
    <property type="component" value="Unassembled WGS sequence"/>
</dbReference>
<reference evidence="5 6" key="1">
    <citation type="submission" date="2014-07" db="EMBL/GenBank/DDBJ databases">
        <title>Tepidicaulis marinum gen. nov., sp. nov., a novel marine bacterium denitrifying nitrate to nitrous oxide strictly under microaerobic conditions.</title>
        <authorList>
            <person name="Takeuchi M."/>
            <person name="Yamagishi T."/>
            <person name="Kamagata Y."/>
            <person name="Oshima K."/>
            <person name="Hattori M."/>
            <person name="Katayama T."/>
            <person name="Hanada S."/>
            <person name="Tamaki H."/>
            <person name="Marumo K."/>
            <person name="Maeda H."/>
            <person name="Nedachi M."/>
            <person name="Iwasaki W."/>
            <person name="Suwa Y."/>
            <person name="Sakata S."/>
        </authorList>
    </citation>
    <scope>NUCLEOTIDE SEQUENCE [LARGE SCALE GENOMIC DNA]</scope>
    <source>
        <strain evidence="5 6">MA2</strain>
    </source>
</reference>
<sequence>MAAFAAGGAAFAQPQHAIAMHGSPLYEPGFSHFSYANPHAPKGGTLKLAAIGSFDSVNPMIVRGTAGLGAREHVFESLMARSYDEPFSLYGLIAESIETPDDRSWVAFTLRPEAKFSDGTPITVEDVVFSIETLREKGRPNHRYYYSKVEKIERPDARTVKLIFGEERDREMPLIMGLMPILPKHIYEGKDFEKTTLDPMIGSGPYVMSEIKPGTRITYKRNPDYWGKDLAVNRGLNNPDEIIYDYFRDTNASFEAFKAGLYDARPESDPARWVAGFDFTAVQKGDVRKLAFKPQTPSGMRAFVFNTRRAVFQEKKVREALIHAFDFEWVNKNLFYGAYERIQSYYDGSELSSHGRPASEKEKALLAPYMDAVDPAILASGYQAPVSDGTGRNRENRRKAIMLLQEAGWTLQDGQMKNAEGEPLRFEILVSSPDDERLALNYAQSLKGIGVAANVRNVDSTQYEQRRQTYDFDMILNFWYASLSPGNEQSFYWGSDAARTDGSRNYMGAENRAIDAMIEAMLAARSREDFVAAIRALDRVLLSGYYVVPLYYQPEQWVALWDKVKVPEKTSLYGYRSDAWWVSE</sequence>
<comment type="subcellular location">
    <subcellularLocation>
        <location evidence="1">Periplasm</location>
    </subcellularLocation>
</comment>
<keyword evidence="3" id="KW-0732">Signal</keyword>
<dbReference type="PIRSF" id="PIRSF002741">
    <property type="entry name" value="MppA"/>
    <property type="match status" value="1"/>
</dbReference>
<evidence type="ECO:0000259" key="4">
    <source>
        <dbReference type="Pfam" id="PF00496"/>
    </source>
</evidence>
<dbReference type="GO" id="GO:0030288">
    <property type="term" value="C:outer membrane-bounded periplasmic space"/>
    <property type="evidence" value="ECO:0007669"/>
    <property type="project" value="TreeGrafter"/>
</dbReference>
<dbReference type="GO" id="GO:0042884">
    <property type="term" value="P:microcin transport"/>
    <property type="evidence" value="ECO:0007669"/>
    <property type="project" value="TreeGrafter"/>
</dbReference>